<organism evidence="2 3">
    <name type="scientific">Penicillium camemberti (strain FM 013)</name>
    <dbReference type="NCBI Taxonomy" id="1429867"/>
    <lineage>
        <taxon>Eukaryota</taxon>
        <taxon>Fungi</taxon>
        <taxon>Dikarya</taxon>
        <taxon>Ascomycota</taxon>
        <taxon>Pezizomycotina</taxon>
        <taxon>Eurotiomycetes</taxon>
        <taxon>Eurotiomycetidae</taxon>
        <taxon>Eurotiales</taxon>
        <taxon>Aspergillaceae</taxon>
        <taxon>Penicillium</taxon>
    </lineage>
</organism>
<dbReference type="AlphaFoldDB" id="A0A0G4P3W9"/>
<accession>A0A0G4P3W9</accession>
<dbReference type="EMBL" id="HG793138">
    <property type="protein sequence ID" value="CRL20997.1"/>
    <property type="molecule type" value="Genomic_DNA"/>
</dbReference>
<name>A0A0G4P3W9_PENC3</name>
<dbReference type="Proteomes" id="UP000053732">
    <property type="component" value="Unassembled WGS sequence"/>
</dbReference>
<gene>
    <name evidence="2" type="ORF">PCAMFM013_S005g000161</name>
</gene>
<evidence type="ECO:0000313" key="2">
    <source>
        <dbReference type="EMBL" id="CRL20997.1"/>
    </source>
</evidence>
<reference evidence="2 3" key="1">
    <citation type="journal article" date="2014" name="Nat. Commun.">
        <title>Multiple recent horizontal transfers of a large genomic region in cheese making fungi.</title>
        <authorList>
            <person name="Cheeseman K."/>
            <person name="Ropars J."/>
            <person name="Renault P."/>
            <person name="Dupont J."/>
            <person name="Gouzy J."/>
            <person name="Branca A."/>
            <person name="Abraham A.L."/>
            <person name="Ceppi M."/>
            <person name="Conseiller E."/>
            <person name="Debuchy R."/>
            <person name="Malagnac F."/>
            <person name="Goarin A."/>
            <person name="Silar P."/>
            <person name="Lacoste S."/>
            <person name="Sallet E."/>
            <person name="Bensimon A."/>
            <person name="Giraud T."/>
            <person name="Brygoo Y."/>
        </authorList>
    </citation>
    <scope>NUCLEOTIDE SEQUENCE [LARGE SCALE GENOMIC DNA]</scope>
    <source>
        <strain evidence="3">FM 013</strain>
    </source>
</reference>
<proteinExistence type="predicted"/>
<protein>
    <submittedName>
        <fullName evidence="2">Str. FM013</fullName>
    </submittedName>
</protein>
<feature type="region of interest" description="Disordered" evidence="1">
    <location>
        <begin position="33"/>
        <end position="52"/>
    </location>
</feature>
<feature type="compositionally biased region" description="Polar residues" evidence="1">
    <location>
        <begin position="33"/>
        <end position="42"/>
    </location>
</feature>
<keyword evidence="3" id="KW-1185">Reference proteome</keyword>
<evidence type="ECO:0000256" key="1">
    <source>
        <dbReference type="SAM" id="MobiDB-lite"/>
    </source>
</evidence>
<sequence>MQVHIPAHVISLPQNPCSLPQSAPPFEHTVLRTPSTSSQVQTRLRLHPAPCS</sequence>
<evidence type="ECO:0000313" key="3">
    <source>
        <dbReference type="Proteomes" id="UP000053732"/>
    </source>
</evidence>